<dbReference type="GeneTree" id="ENSGT00390000001505"/>
<dbReference type="Ensembl" id="ENSTRUT00000002620.3">
    <property type="protein sequence ID" value="ENSTRUP00000002607.3"/>
    <property type="gene ID" value="ENSTRUG00000001121.3"/>
</dbReference>
<dbReference type="InterPro" id="IPR040235">
    <property type="entry name" value="Nicolin-1"/>
</dbReference>
<dbReference type="Proteomes" id="UP000005226">
    <property type="component" value="Chromosome 19"/>
</dbReference>
<proteinExistence type="predicted"/>
<evidence type="ECO:0000313" key="2">
    <source>
        <dbReference type="Proteomes" id="UP000005226"/>
    </source>
</evidence>
<name>H2RR41_TAKRU</name>
<dbReference type="FunCoup" id="H2RR41">
    <property type="interactions" value="668"/>
</dbReference>
<organism evidence="1 2">
    <name type="scientific">Takifugu rubripes</name>
    <name type="common">Japanese pufferfish</name>
    <name type="synonym">Fugu rubripes</name>
    <dbReference type="NCBI Taxonomy" id="31033"/>
    <lineage>
        <taxon>Eukaryota</taxon>
        <taxon>Metazoa</taxon>
        <taxon>Chordata</taxon>
        <taxon>Craniata</taxon>
        <taxon>Vertebrata</taxon>
        <taxon>Euteleostomi</taxon>
        <taxon>Actinopterygii</taxon>
        <taxon>Neopterygii</taxon>
        <taxon>Teleostei</taxon>
        <taxon>Neoteleostei</taxon>
        <taxon>Acanthomorphata</taxon>
        <taxon>Eupercaria</taxon>
        <taxon>Tetraodontiformes</taxon>
        <taxon>Tetradontoidea</taxon>
        <taxon>Tetraodontidae</taxon>
        <taxon>Takifugu</taxon>
    </lineage>
</organism>
<dbReference type="AlphaFoldDB" id="H2RR41"/>
<sequence>SPGGCLVTSCFQRRNQGMDDQAVSCTTKPAVFLNIGGAEAAARSGVCVLDVSLPVGKTIEKITFTNFYTASVTLRLLRRGPGQEAAARWCTALKELRLMHDPHTEGGSQDSCCIHRTQMQVPPDHVSSVRLILRQPSCVWLNFTLEDIKIYPHSSAGNPDLSDWLSDLTVVDQHLDLQDLPDPHAVSSSIQQMWALTEVMQTQQTNASIGRFDVDGCYHLDLLSLT</sequence>
<dbReference type="PANTHER" id="PTHR31239:SF2">
    <property type="entry name" value="NICOLIN-1"/>
    <property type="match status" value="1"/>
</dbReference>
<dbReference type="InParanoid" id="H2RR41"/>
<dbReference type="OMA" id="MWVLTEV"/>
<dbReference type="GO" id="GO:0005654">
    <property type="term" value="C:nucleoplasm"/>
    <property type="evidence" value="ECO:0007669"/>
    <property type="project" value="TreeGrafter"/>
</dbReference>
<keyword evidence="2" id="KW-1185">Reference proteome</keyword>
<evidence type="ECO:0000313" key="1">
    <source>
        <dbReference type="Ensembl" id="ENSTRUP00000002607.3"/>
    </source>
</evidence>
<protein>
    <submittedName>
        <fullName evidence="1">Nicolin 1</fullName>
    </submittedName>
</protein>
<dbReference type="PANTHER" id="PTHR31239">
    <property type="entry name" value="NICOLIN 1"/>
    <property type="match status" value="1"/>
</dbReference>
<reference evidence="1" key="2">
    <citation type="submission" date="2025-08" db="UniProtKB">
        <authorList>
            <consortium name="Ensembl"/>
        </authorList>
    </citation>
    <scope>IDENTIFICATION</scope>
</reference>
<accession>H2RR41</accession>
<reference evidence="1 2" key="1">
    <citation type="journal article" date="2011" name="Genome Biol. Evol.">
        <title>Integration of the genetic map and genome assembly of fugu facilitates insights into distinct features of genome evolution in teleosts and mammals.</title>
        <authorList>
            <person name="Kai W."/>
            <person name="Kikuchi K."/>
            <person name="Tohari S."/>
            <person name="Chew A.K."/>
            <person name="Tay A."/>
            <person name="Fujiwara A."/>
            <person name="Hosoya S."/>
            <person name="Suetake H."/>
            <person name="Naruse K."/>
            <person name="Brenner S."/>
            <person name="Suzuki Y."/>
            <person name="Venkatesh B."/>
        </authorList>
    </citation>
    <scope>NUCLEOTIDE SEQUENCE [LARGE SCALE GENOMIC DNA]</scope>
</reference>
<reference evidence="1" key="3">
    <citation type="submission" date="2025-09" db="UniProtKB">
        <authorList>
            <consortium name="Ensembl"/>
        </authorList>
    </citation>
    <scope>IDENTIFICATION</scope>
</reference>
<gene>
    <name evidence="1" type="primary">nicn1</name>
</gene>